<evidence type="ECO:0000259" key="1">
    <source>
        <dbReference type="Pfam" id="PF24957"/>
    </source>
</evidence>
<evidence type="ECO:0000313" key="2">
    <source>
        <dbReference type="EMBL" id="GAI51887.1"/>
    </source>
</evidence>
<dbReference type="EMBL" id="BARV01034919">
    <property type="protein sequence ID" value="GAI51887.1"/>
    <property type="molecule type" value="Genomic_DNA"/>
</dbReference>
<dbReference type="InterPro" id="IPR056666">
    <property type="entry name" value="DrmE_C"/>
</dbReference>
<name>X1P6D3_9ZZZZ</name>
<gene>
    <name evidence="2" type="ORF">S06H3_54567</name>
</gene>
<feature type="domain" description="DISARM protein DrmE C-terminal" evidence="1">
    <location>
        <begin position="2"/>
        <end position="145"/>
    </location>
</feature>
<reference evidence="2" key="1">
    <citation type="journal article" date="2014" name="Front. Microbiol.">
        <title>High frequency of phylogenetically diverse reductive dehalogenase-homologous genes in deep subseafloor sedimentary metagenomes.</title>
        <authorList>
            <person name="Kawai M."/>
            <person name="Futagami T."/>
            <person name="Toyoda A."/>
            <person name="Takaki Y."/>
            <person name="Nishi S."/>
            <person name="Hori S."/>
            <person name="Arai W."/>
            <person name="Tsubouchi T."/>
            <person name="Morono Y."/>
            <person name="Uchiyama I."/>
            <person name="Ito T."/>
            <person name="Fujiyama A."/>
            <person name="Inagaki F."/>
            <person name="Takami H."/>
        </authorList>
    </citation>
    <scope>NUCLEOTIDE SEQUENCE</scope>
    <source>
        <strain evidence="2">Expedition CK06-06</strain>
    </source>
</reference>
<protein>
    <recommendedName>
        <fullName evidence="1">DISARM protein DrmE C-terminal domain-containing protein</fullName>
    </recommendedName>
</protein>
<dbReference type="InterPro" id="IPR049794">
    <property type="entry name" value="DrmE"/>
</dbReference>
<comment type="caution">
    <text evidence="2">The sequence shown here is derived from an EMBL/GenBank/DDBJ whole genome shotgun (WGS) entry which is preliminary data.</text>
</comment>
<accession>X1P6D3</accession>
<organism evidence="2">
    <name type="scientific">marine sediment metagenome</name>
    <dbReference type="NCBI Taxonomy" id="412755"/>
    <lineage>
        <taxon>unclassified sequences</taxon>
        <taxon>metagenomes</taxon>
        <taxon>ecological metagenomes</taxon>
    </lineage>
</organism>
<dbReference type="AlphaFoldDB" id="X1P6D3"/>
<proteinExistence type="predicted"/>
<dbReference type="NCBIfam" id="NF038316">
    <property type="entry name" value="DrmE_fam"/>
    <property type="match status" value="1"/>
</dbReference>
<sequence length="205" mass="23501">SEGEIPHRYVRELRVGDYILFQESNRNILREIADKGLAREGKHGLRTIAGLWREALRETHMHNASGFEGLVRSLSDAGCKRLPSTIRNWLYDDNQIGPGKKRDLRYIAKATGNKLLLDRIEEVETAISTVRGAHIQASNYIRHRLLAKLPELIANRDRTGYGTQQSMQIDIEEYGRVMILQIEEIADDWEETPINSVNCLFSEED</sequence>
<dbReference type="Pfam" id="PF24957">
    <property type="entry name" value="DrmE_C"/>
    <property type="match status" value="1"/>
</dbReference>
<feature type="non-terminal residue" evidence="2">
    <location>
        <position position="1"/>
    </location>
</feature>